<organism evidence="2 4">
    <name type="scientific">Acanthoscelides obtectus</name>
    <name type="common">Bean weevil</name>
    <name type="synonym">Bruchus obtectus</name>
    <dbReference type="NCBI Taxonomy" id="200917"/>
    <lineage>
        <taxon>Eukaryota</taxon>
        <taxon>Metazoa</taxon>
        <taxon>Ecdysozoa</taxon>
        <taxon>Arthropoda</taxon>
        <taxon>Hexapoda</taxon>
        <taxon>Insecta</taxon>
        <taxon>Pterygota</taxon>
        <taxon>Neoptera</taxon>
        <taxon>Endopterygota</taxon>
        <taxon>Coleoptera</taxon>
        <taxon>Polyphaga</taxon>
        <taxon>Cucujiformia</taxon>
        <taxon>Chrysomeloidea</taxon>
        <taxon>Chrysomelidae</taxon>
        <taxon>Bruchinae</taxon>
        <taxon>Bruchini</taxon>
        <taxon>Acanthoscelides</taxon>
    </lineage>
</organism>
<keyword evidence="4" id="KW-1185">Reference proteome</keyword>
<sequence length="66" mass="7234">MINIPPELIQPGLFANTLGLKLPPVTCVIWDKRDSFDCIVILDYDTTKFTYGFGTATEATGSSHLS</sequence>
<dbReference type="EMBL" id="CAKOFQ010010296">
    <property type="protein sequence ID" value="CAH2019488.1"/>
    <property type="molecule type" value="Genomic_DNA"/>
</dbReference>
<evidence type="ECO:0000313" key="4">
    <source>
        <dbReference type="Proteomes" id="UP001152888"/>
    </source>
</evidence>
<dbReference type="Gene3D" id="3.40.250.10">
    <property type="entry name" value="Rhodanese-like domain"/>
    <property type="match status" value="1"/>
</dbReference>
<dbReference type="EMBL" id="CAKOFQ010008860">
    <property type="protein sequence ID" value="CAH2016286.1"/>
    <property type="molecule type" value="Genomic_DNA"/>
</dbReference>
<dbReference type="Proteomes" id="UP001152888">
    <property type="component" value="Unassembled WGS sequence"/>
</dbReference>
<name>A0A9P0QB82_ACAOB</name>
<dbReference type="EMBL" id="CAKOFQ010008889">
    <property type="protein sequence ID" value="CAH2016401.1"/>
    <property type="molecule type" value="Genomic_DNA"/>
</dbReference>
<dbReference type="InterPro" id="IPR036873">
    <property type="entry name" value="Rhodanese-like_dom_sf"/>
</dbReference>
<gene>
    <name evidence="1" type="ORF">ACAOBT_LOCUS35269</name>
    <name evidence="2" type="ORF">ACAOBT_LOCUS35334</name>
    <name evidence="3" type="ORF">ACAOBT_LOCUS37188</name>
</gene>
<reference evidence="2" key="1">
    <citation type="submission" date="2022-03" db="EMBL/GenBank/DDBJ databases">
        <authorList>
            <person name="Sayadi A."/>
        </authorList>
    </citation>
    <scope>NUCLEOTIDE SEQUENCE</scope>
</reference>
<evidence type="ECO:0000313" key="1">
    <source>
        <dbReference type="EMBL" id="CAH2016286.1"/>
    </source>
</evidence>
<evidence type="ECO:0000313" key="3">
    <source>
        <dbReference type="EMBL" id="CAH2019488.1"/>
    </source>
</evidence>
<protein>
    <submittedName>
        <fullName evidence="2">Uncharacterized protein</fullName>
    </submittedName>
</protein>
<comment type="caution">
    <text evidence="2">The sequence shown here is derived from an EMBL/GenBank/DDBJ whole genome shotgun (WGS) entry which is preliminary data.</text>
</comment>
<dbReference type="AlphaFoldDB" id="A0A9P0QB82"/>
<dbReference type="OrthoDB" id="6686792at2759"/>
<proteinExistence type="predicted"/>
<evidence type="ECO:0000313" key="2">
    <source>
        <dbReference type="EMBL" id="CAH2016401.1"/>
    </source>
</evidence>
<accession>A0A9P0QB82</accession>